<name>A0A7J0FBN8_9ERIC</name>
<dbReference type="Proteomes" id="UP000585474">
    <property type="component" value="Unassembled WGS sequence"/>
</dbReference>
<dbReference type="AlphaFoldDB" id="A0A7J0FBN8"/>
<dbReference type="GO" id="GO:0042162">
    <property type="term" value="F:telomeric DNA binding"/>
    <property type="evidence" value="ECO:0007669"/>
    <property type="project" value="TreeGrafter"/>
</dbReference>
<dbReference type="GO" id="GO:0005697">
    <property type="term" value="C:telomerase holoenzyme complex"/>
    <property type="evidence" value="ECO:0007669"/>
    <property type="project" value="TreeGrafter"/>
</dbReference>
<dbReference type="InterPro" id="IPR045153">
    <property type="entry name" value="Est1/Ebs1-like"/>
</dbReference>
<dbReference type="OrthoDB" id="69928at2759"/>
<dbReference type="InterPro" id="IPR011990">
    <property type="entry name" value="TPR-like_helical_dom_sf"/>
</dbReference>
<dbReference type="EMBL" id="BJWL01000011">
    <property type="protein sequence ID" value="GFY96130.1"/>
    <property type="molecule type" value="Genomic_DNA"/>
</dbReference>
<feature type="region of interest" description="Disordered" evidence="1">
    <location>
        <begin position="451"/>
        <end position="474"/>
    </location>
</feature>
<dbReference type="SUPFAM" id="SSF48452">
    <property type="entry name" value="TPR-like"/>
    <property type="match status" value="1"/>
</dbReference>
<sequence length="968" mass="107658">MVSLSGRRMAVGTEVEEKPAHARSFFWKSLCYLFQQAVVTIHLEVGSDGGSRGKSARVQRIIAAGKVLANVSAPNTSSRPPTSLSNTTAQYLQRIQANTSMRLAEQASATELSNLHLTADGFPMKHELHDHLVQPTVLSVPYPHQSVNLIVGYKASISGGREKRLAGSSIFRMCESISRAAAATSERKSTFICSARADPRTNAVGRSLFCVRRLWVGDVAWCYKFRLCLGSVAEVILCWSMDGLGVLLAPANKQFFHFSSGQNCGEFFEIHLARSSGNIRIWKYCTSKGNHKLVLTALSSVQGHMFGRDSVGGDEECDDDEIVRAEISIVKSQIMLFPMETHLCGQRRCCSHNKHLKSIAVAYWKPQPNSVVSSLPSLDSKNVELEHRRRKATQARIPSDPSAWQQMRDNYEAIVLEDHAFSEQHEVEFSLWWQLHYKRIDELRAQLSAALPTTGSTTTQNGKGSTGPGPDRKRNVELEYRRRKATQARIPSDPSAWQQMQDNYEAIVLEDHAFSEQHEVEFPLWCQLHYKRIDELRAQLSAALPTTGSTAAQNGKGSTRPGPNRRSYSQLSGEAKASVKMVPVRLSGKGRGKDEVYNFGSDASECRLVIIRLIAILIFTIHNLNRETENQAYAEILQRSVLLQNAFSDIFELMGIHLEVGSDGGSRGKSARVQRIIAAGKVLANVSAPNTSSRPPTSLSNTTAQYLQRIQANTSMRLAEQASATELSNLHLTADGFPMKHTSCMIIWCSLLFFQFHILISQSISLSDIKHPFQVPEIAVPSKFDSVMSSGTVVDSLSTKPSSIMPTVLRKNPVSRPLPGFNSVPPKLVDDYLSGVALKNENPPKDDYCWLDRWISTGIASFPFPGKQVATLQLQAEEKKGWLDHRFSECVNLFLEQQQQLQKGSQHSFAVPEQIQGQTLWEDRFFVCETIMGGRCGLVLQVQTLPRQCGRSYFVLEHGWSWCVAGTC</sequence>
<gene>
    <name evidence="2" type="ORF">Acr_11g0004360</name>
</gene>
<protein>
    <submittedName>
        <fullName evidence="2">Telomerase activating protein Est1</fullName>
    </submittedName>
</protein>
<dbReference type="GO" id="GO:0070034">
    <property type="term" value="F:telomerase RNA binding"/>
    <property type="evidence" value="ECO:0007669"/>
    <property type="project" value="TreeGrafter"/>
</dbReference>
<feature type="region of interest" description="Disordered" evidence="1">
    <location>
        <begin position="545"/>
        <end position="575"/>
    </location>
</feature>
<proteinExistence type="predicted"/>
<keyword evidence="3" id="KW-1185">Reference proteome</keyword>
<dbReference type="PANTHER" id="PTHR15696:SF25">
    <property type="entry name" value="OS08G0305300 PROTEIN"/>
    <property type="match status" value="1"/>
</dbReference>
<accession>A0A7J0FBN8</accession>
<evidence type="ECO:0000313" key="3">
    <source>
        <dbReference type="Proteomes" id="UP000585474"/>
    </source>
</evidence>
<feature type="compositionally biased region" description="Polar residues" evidence="1">
    <location>
        <begin position="451"/>
        <end position="463"/>
    </location>
</feature>
<dbReference type="Gene3D" id="1.25.40.10">
    <property type="entry name" value="Tetratricopeptide repeat domain"/>
    <property type="match status" value="2"/>
</dbReference>
<dbReference type="GO" id="GO:0000184">
    <property type="term" value="P:nuclear-transcribed mRNA catabolic process, nonsense-mediated decay"/>
    <property type="evidence" value="ECO:0007669"/>
    <property type="project" value="TreeGrafter"/>
</dbReference>
<feature type="compositionally biased region" description="Polar residues" evidence="1">
    <location>
        <begin position="545"/>
        <end position="557"/>
    </location>
</feature>
<organism evidence="2 3">
    <name type="scientific">Actinidia rufa</name>
    <dbReference type="NCBI Taxonomy" id="165716"/>
    <lineage>
        <taxon>Eukaryota</taxon>
        <taxon>Viridiplantae</taxon>
        <taxon>Streptophyta</taxon>
        <taxon>Embryophyta</taxon>
        <taxon>Tracheophyta</taxon>
        <taxon>Spermatophyta</taxon>
        <taxon>Magnoliopsida</taxon>
        <taxon>eudicotyledons</taxon>
        <taxon>Gunneridae</taxon>
        <taxon>Pentapetalae</taxon>
        <taxon>asterids</taxon>
        <taxon>Ericales</taxon>
        <taxon>Actinidiaceae</taxon>
        <taxon>Actinidia</taxon>
    </lineage>
</organism>
<evidence type="ECO:0000256" key="1">
    <source>
        <dbReference type="SAM" id="MobiDB-lite"/>
    </source>
</evidence>
<dbReference type="PANTHER" id="PTHR15696">
    <property type="entry name" value="SMG-7 SUPPRESSOR WITH MORPHOLOGICAL EFFECT ON GENITALIA PROTEIN 7"/>
    <property type="match status" value="1"/>
</dbReference>
<evidence type="ECO:0000313" key="2">
    <source>
        <dbReference type="EMBL" id="GFY96130.1"/>
    </source>
</evidence>
<comment type="caution">
    <text evidence="2">The sequence shown here is derived from an EMBL/GenBank/DDBJ whole genome shotgun (WGS) entry which is preliminary data.</text>
</comment>
<reference evidence="2 3" key="1">
    <citation type="submission" date="2019-07" db="EMBL/GenBank/DDBJ databases">
        <title>De Novo Assembly of kiwifruit Actinidia rufa.</title>
        <authorList>
            <person name="Sugita-Konishi S."/>
            <person name="Sato K."/>
            <person name="Mori E."/>
            <person name="Abe Y."/>
            <person name="Kisaki G."/>
            <person name="Hamano K."/>
            <person name="Suezawa K."/>
            <person name="Otani M."/>
            <person name="Fukuda T."/>
            <person name="Manabe T."/>
            <person name="Gomi K."/>
            <person name="Tabuchi M."/>
            <person name="Akimitsu K."/>
            <person name="Kataoka I."/>
        </authorList>
    </citation>
    <scope>NUCLEOTIDE SEQUENCE [LARGE SCALE GENOMIC DNA]</scope>
    <source>
        <strain evidence="3">cv. Fuchu</strain>
    </source>
</reference>